<evidence type="ECO:0000256" key="1">
    <source>
        <dbReference type="SAM" id="MobiDB-lite"/>
    </source>
</evidence>
<evidence type="ECO:0000313" key="2">
    <source>
        <dbReference type="EMBL" id="KAL2603028.1"/>
    </source>
</evidence>
<reference evidence="2 3" key="1">
    <citation type="submission" date="2024-09" db="EMBL/GenBank/DDBJ databases">
        <title>Chromosome-scale assembly of Riccia fluitans.</title>
        <authorList>
            <person name="Paukszto L."/>
            <person name="Sawicki J."/>
            <person name="Karawczyk K."/>
            <person name="Piernik-Szablinska J."/>
            <person name="Szczecinska M."/>
            <person name="Mazdziarz M."/>
        </authorList>
    </citation>
    <scope>NUCLEOTIDE SEQUENCE [LARGE SCALE GENOMIC DNA]</scope>
    <source>
        <strain evidence="2">Rf_01</strain>
        <tissue evidence="2">Aerial parts of the thallus</tissue>
    </source>
</reference>
<accession>A0ABD1XGY9</accession>
<protein>
    <submittedName>
        <fullName evidence="2">Uncharacterized protein</fullName>
    </submittedName>
</protein>
<gene>
    <name evidence="2" type="ORF">R1flu_013133</name>
</gene>
<name>A0ABD1XGY9_9MARC</name>
<evidence type="ECO:0000313" key="3">
    <source>
        <dbReference type="Proteomes" id="UP001605036"/>
    </source>
</evidence>
<sequence length="104" mass="11425">MSPAQLDDAALARRRTQRTSQGWRIRPRPGNRNNRVAAAAVSYRRRSREQIQTELRPDKRTATVAVTRQVEADGGSVQCSGADVLPPKSSSRVEAADRRELAGG</sequence>
<proteinExistence type="predicted"/>
<dbReference type="EMBL" id="JBHFFA010000110">
    <property type="protein sequence ID" value="KAL2603028.1"/>
    <property type="molecule type" value="Genomic_DNA"/>
</dbReference>
<organism evidence="2 3">
    <name type="scientific">Riccia fluitans</name>
    <dbReference type="NCBI Taxonomy" id="41844"/>
    <lineage>
        <taxon>Eukaryota</taxon>
        <taxon>Viridiplantae</taxon>
        <taxon>Streptophyta</taxon>
        <taxon>Embryophyta</taxon>
        <taxon>Marchantiophyta</taxon>
        <taxon>Marchantiopsida</taxon>
        <taxon>Marchantiidae</taxon>
        <taxon>Marchantiales</taxon>
        <taxon>Ricciaceae</taxon>
        <taxon>Riccia</taxon>
    </lineage>
</organism>
<feature type="compositionally biased region" description="Basic and acidic residues" evidence="1">
    <location>
        <begin position="94"/>
        <end position="104"/>
    </location>
</feature>
<dbReference type="Proteomes" id="UP001605036">
    <property type="component" value="Unassembled WGS sequence"/>
</dbReference>
<feature type="region of interest" description="Disordered" evidence="1">
    <location>
        <begin position="76"/>
        <end position="104"/>
    </location>
</feature>
<dbReference type="AlphaFoldDB" id="A0ABD1XGY9"/>
<keyword evidence="3" id="KW-1185">Reference proteome</keyword>
<feature type="region of interest" description="Disordered" evidence="1">
    <location>
        <begin position="1"/>
        <end position="31"/>
    </location>
</feature>
<comment type="caution">
    <text evidence="2">The sequence shown here is derived from an EMBL/GenBank/DDBJ whole genome shotgun (WGS) entry which is preliminary data.</text>
</comment>